<comment type="caution">
    <text evidence="2">The sequence shown here is derived from an EMBL/GenBank/DDBJ whole genome shotgun (WGS) entry which is preliminary data.</text>
</comment>
<sequence>FRSSYLALPSTCANVKLKVERLLRTTQPSVKLDYRKMRQHLCRILLVPAVAVHSRQAADMETAQHQQQAEYRLVQARMHDVAMPLFLYVSDLWAILELPAYSLRPPFREPRNLGTPDPAQDMQDEDHGDTARKTSVLLEKLQGG</sequence>
<feature type="non-terminal residue" evidence="2">
    <location>
        <position position="1"/>
    </location>
</feature>
<feature type="region of interest" description="Disordered" evidence="1">
    <location>
        <begin position="104"/>
        <end position="135"/>
    </location>
</feature>
<reference evidence="2" key="1">
    <citation type="submission" date="2021-01" db="EMBL/GenBank/DDBJ databases">
        <title>Phytophthora aleatoria, a newly-described species from Pinus radiata is distinct from Phytophthora cactorum isolates based on comparative genomics.</title>
        <authorList>
            <person name="Mcdougal R."/>
            <person name="Panda P."/>
            <person name="Williams N."/>
            <person name="Studholme D.J."/>
        </authorList>
    </citation>
    <scope>NUCLEOTIDE SEQUENCE</scope>
    <source>
        <strain evidence="2">NZFS 4037</strain>
    </source>
</reference>
<name>A0A8J5I5M5_9STRA</name>
<gene>
    <name evidence="2" type="ORF">JG688_00015490</name>
</gene>
<dbReference type="AlphaFoldDB" id="A0A8J5I5M5"/>
<dbReference type="EMBL" id="JAENGY010001689">
    <property type="protein sequence ID" value="KAG6947558.1"/>
    <property type="molecule type" value="Genomic_DNA"/>
</dbReference>
<evidence type="ECO:0000256" key="1">
    <source>
        <dbReference type="SAM" id="MobiDB-lite"/>
    </source>
</evidence>
<evidence type="ECO:0000313" key="3">
    <source>
        <dbReference type="Proteomes" id="UP000709295"/>
    </source>
</evidence>
<accession>A0A8J5I5M5</accession>
<protein>
    <submittedName>
        <fullName evidence="2">Uncharacterized protein</fullName>
    </submittedName>
</protein>
<organism evidence="2 3">
    <name type="scientific">Phytophthora aleatoria</name>
    <dbReference type="NCBI Taxonomy" id="2496075"/>
    <lineage>
        <taxon>Eukaryota</taxon>
        <taxon>Sar</taxon>
        <taxon>Stramenopiles</taxon>
        <taxon>Oomycota</taxon>
        <taxon>Peronosporomycetes</taxon>
        <taxon>Peronosporales</taxon>
        <taxon>Peronosporaceae</taxon>
        <taxon>Phytophthora</taxon>
    </lineage>
</organism>
<dbReference type="Proteomes" id="UP000709295">
    <property type="component" value="Unassembled WGS sequence"/>
</dbReference>
<evidence type="ECO:0000313" key="2">
    <source>
        <dbReference type="EMBL" id="KAG6947558.1"/>
    </source>
</evidence>
<proteinExistence type="predicted"/>
<keyword evidence="3" id="KW-1185">Reference proteome</keyword>